<dbReference type="EMBL" id="DTPE01000071">
    <property type="protein sequence ID" value="HGE74804.1"/>
    <property type="molecule type" value="Genomic_DNA"/>
</dbReference>
<keyword evidence="14" id="KW-0966">Cell projection</keyword>
<comment type="caution">
    <text evidence="14">The sequence shown here is derived from an EMBL/GenBank/DDBJ whole genome shotgun (WGS) entry which is preliminary data.</text>
</comment>
<evidence type="ECO:0000256" key="10">
    <source>
        <dbReference type="SAM" id="Coils"/>
    </source>
</evidence>
<evidence type="ECO:0000313" key="14">
    <source>
        <dbReference type="EMBL" id="HGE74804.1"/>
    </source>
</evidence>
<keyword evidence="5" id="KW-1003">Cell membrane</keyword>
<protein>
    <recommendedName>
        <fullName evidence="4">Flagellar motor switch protein FliG</fullName>
    </recommendedName>
</protein>
<evidence type="ECO:0000259" key="11">
    <source>
        <dbReference type="Pfam" id="PF01706"/>
    </source>
</evidence>
<dbReference type="GO" id="GO:0009425">
    <property type="term" value="C:bacterial-type flagellum basal body"/>
    <property type="evidence" value="ECO:0007669"/>
    <property type="project" value="UniProtKB-SubCell"/>
</dbReference>
<evidence type="ECO:0000256" key="2">
    <source>
        <dbReference type="ARBA" id="ARBA00004413"/>
    </source>
</evidence>
<dbReference type="AlphaFoldDB" id="A0A7V3RDW3"/>
<reference evidence="14" key="1">
    <citation type="journal article" date="2020" name="mSystems">
        <title>Genome- and Community-Level Interaction Insights into Carbon Utilization and Element Cycling Functions of Hydrothermarchaeota in Hydrothermal Sediment.</title>
        <authorList>
            <person name="Zhou Z."/>
            <person name="Liu Y."/>
            <person name="Xu W."/>
            <person name="Pan J."/>
            <person name="Luo Z.H."/>
            <person name="Li M."/>
        </authorList>
    </citation>
    <scope>NUCLEOTIDE SEQUENCE [LARGE SCALE GENOMIC DNA]</scope>
    <source>
        <strain evidence="14">SpSt-966</strain>
    </source>
</reference>
<evidence type="ECO:0000259" key="12">
    <source>
        <dbReference type="Pfam" id="PF14841"/>
    </source>
</evidence>
<keyword evidence="10" id="KW-0175">Coiled coil</keyword>
<dbReference type="GO" id="GO:0071973">
    <property type="term" value="P:bacterial-type flagellum-dependent cell motility"/>
    <property type="evidence" value="ECO:0007669"/>
    <property type="project" value="InterPro"/>
</dbReference>
<proteinExistence type="inferred from homology"/>
<dbReference type="NCBIfam" id="TIGR00207">
    <property type="entry name" value="fliG"/>
    <property type="match status" value="1"/>
</dbReference>
<dbReference type="InterPro" id="IPR032779">
    <property type="entry name" value="FliG_M"/>
</dbReference>
<dbReference type="Pfam" id="PF01706">
    <property type="entry name" value="FliG_C"/>
    <property type="match status" value="1"/>
</dbReference>
<evidence type="ECO:0000256" key="7">
    <source>
        <dbReference type="ARBA" id="ARBA00022779"/>
    </source>
</evidence>
<dbReference type="PIRSF" id="PIRSF003161">
    <property type="entry name" value="FliG"/>
    <property type="match status" value="1"/>
</dbReference>
<evidence type="ECO:0000256" key="8">
    <source>
        <dbReference type="ARBA" id="ARBA00023136"/>
    </source>
</evidence>
<keyword evidence="7" id="KW-0283">Flagellar rotation</keyword>
<keyword evidence="9" id="KW-0975">Bacterial flagellum</keyword>
<feature type="coiled-coil region" evidence="10">
    <location>
        <begin position="31"/>
        <end position="58"/>
    </location>
</feature>
<keyword evidence="6" id="KW-0145">Chemotaxis</keyword>
<evidence type="ECO:0000256" key="9">
    <source>
        <dbReference type="ARBA" id="ARBA00023143"/>
    </source>
</evidence>
<dbReference type="PRINTS" id="PR00954">
    <property type="entry name" value="FLGMOTORFLIG"/>
</dbReference>
<gene>
    <name evidence="14" type="primary">fliG</name>
    <name evidence="14" type="ORF">ENX73_01605</name>
</gene>
<accession>A0A7V3RDW3</accession>
<feature type="domain" description="Flagellar motor switch protein FliG N-terminal" evidence="13">
    <location>
        <begin position="9"/>
        <end position="110"/>
    </location>
</feature>
<dbReference type="InterPro" id="IPR028263">
    <property type="entry name" value="FliG_N"/>
</dbReference>
<feature type="domain" description="Flagellar motor switch protein FliG C-terminal" evidence="11">
    <location>
        <begin position="221"/>
        <end position="327"/>
    </location>
</feature>
<keyword evidence="14" id="KW-0282">Flagellum</keyword>
<comment type="subcellular location">
    <subcellularLocation>
        <location evidence="1">Bacterial flagellum basal body</location>
    </subcellularLocation>
    <subcellularLocation>
        <location evidence="2">Cell membrane</location>
        <topology evidence="2">Peripheral membrane protein</topology>
        <orientation evidence="2">Cytoplasmic side</orientation>
    </subcellularLocation>
</comment>
<dbReference type="Pfam" id="PF14841">
    <property type="entry name" value="FliG_M"/>
    <property type="match status" value="1"/>
</dbReference>
<evidence type="ECO:0000259" key="13">
    <source>
        <dbReference type="Pfam" id="PF14842"/>
    </source>
</evidence>
<dbReference type="InterPro" id="IPR000090">
    <property type="entry name" value="Flg_Motor_Flig"/>
</dbReference>
<dbReference type="InterPro" id="IPR023087">
    <property type="entry name" value="Flg_Motor_Flig_C"/>
</dbReference>
<dbReference type="GO" id="GO:0003774">
    <property type="term" value="F:cytoskeletal motor activity"/>
    <property type="evidence" value="ECO:0007669"/>
    <property type="project" value="InterPro"/>
</dbReference>
<keyword evidence="8" id="KW-0472">Membrane</keyword>
<evidence type="ECO:0000256" key="6">
    <source>
        <dbReference type="ARBA" id="ARBA00022500"/>
    </source>
</evidence>
<evidence type="ECO:0000256" key="4">
    <source>
        <dbReference type="ARBA" id="ARBA00021870"/>
    </source>
</evidence>
<organism evidence="14">
    <name type="scientific">Mesoaciditoga lauensis</name>
    <dbReference type="NCBI Taxonomy" id="1495039"/>
    <lineage>
        <taxon>Bacteria</taxon>
        <taxon>Thermotogati</taxon>
        <taxon>Thermotogota</taxon>
        <taxon>Thermotogae</taxon>
        <taxon>Mesoaciditogales</taxon>
        <taxon>Mesoaciditogaceae</taxon>
        <taxon>Mesoaciditoga</taxon>
    </lineage>
</organism>
<dbReference type="FunFam" id="1.10.220.30:FF:000001">
    <property type="entry name" value="Flagellar motor switch protein FliG"/>
    <property type="match status" value="1"/>
</dbReference>
<comment type="similarity">
    <text evidence="3">Belongs to the FliG family.</text>
</comment>
<dbReference type="InterPro" id="IPR011002">
    <property type="entry name" value="FliG_a-hlx"/>
</dbReference>
<dbReference type="GO" id="GO:0006935">
    <property type="term" value="P:chemotaxis"/>
    <property type="evidence" value="ECO:0007669"/>
    <property type="project" value="UniProtKB-KW"/>
</dbReference>
<dbReference type="SUPFAM" id="SSF48029">
    <property type="entry name" value="FliG"/>
    <property type="match status" value="2"/>
</dbReference>
<dbReference type="PANTHER" id="PTHR30534:SF0">
    <property type="entry name" value="FLAGELLAR MOTOR SWITCH PROTEIN FLIG"/>
    <property type="match status" value="1"/>
</dbReference>
<dbReference type="PANTHER" id="PTHR30534">
    <property type="entry name" value="FLAGELLAR MOTOR SWITCH PROTEIN FLIG"/>
    <property type="match status" value="1"/>
</dbReference>
<evidence type="ECO:0000256" key="1">
    <source>
        <dbReference type="ARBA" id="ARBA00004117"/>
    </source>
</evidence>
<dbReference type="Gene3D" id="1.10.220.30">
    <property type="match status" value="3"/>
</dbReference>
<name>A0A7V3RDW3_9BACT</name>
<evidence type="ECO:0000256" key="5">
    <source>
        <dbReference type="ARBA" id="ARBA00022475"/>
    </source>
</evidence>
<evidence type="ECO:0000256" key="3">
    <source>
        <dbReference type="ARBA" id="ARBA00010299"/>
    </source>
</evidence>
<feature type="domain" description="Flagellar motor switch protein FliG middle" evidence="12">
    <location>
        <begin position="119"/>
        <end position="190"/>
    </location>
</feature>
<sequence length="337" mass="37754">MADTEKAGTNKRKAAIFLLTIGPEKAAKILKHLSDEEIEDLTLEIANLKNITEQEREDALKEFSNMMKAKEFINKGGIEYAKEVLEKALGHEKAAEIINKLTSNLQVKPFDFMKKSDVTQLVNFLQNEHPQTVALVLAYLDPKQAAQIIVSFPEELQAEVVKRLALLERASPEIVKQIEKNIEKRLSTFVVQDFSKVGGIDVSVELVNALDRTTGKRILDDIKKTDPDLSEEIKKKMFVFEDILKLDDRSIQMILREVDTHDLALAIRGSAEDVKNKIISNMSKRAGALLEDELKFMGPVRVKDVETAQQKIVAIVRKLEDAGEIIISHGGGEDILA</sequence>
<dbReference type="GO" id="GO:0005886">
    <property type="term" value="C:plasma membrane"/>
    <property type="evidence" value="ECO:0007669"/>
    <property type="project" value="UniProtKB-SubCell"/>
</dbReference>
<keyword evidence="14" id="KW-0969">Cilium</keyword>
<dbReference type="Pfam" id="PF14842">
    <property type="entry name" value="FliG_N"/>
    <property type="match status" value="1"/>
</dbReference>